<feature type="compositionally biased region" description="Basic residues" evidence="1">
    <location>
        <begin position="60"/>
        <end position="69"/>
    </location>
</feature>
<dbReference type="Proteomes" id="UP000191933">
    <property type="component" value="Unassembled WGS sequence"/>
</dbReference>
<feature type="compositionally biased region" description="Basic residues" evidence="1">
    <location>
        <begin position="1"/>
        <end position="12"/>
    </location>
</feature>
<sequence>MPPRLARWRRRTTQGALAANEKGRSEDRPFIIPVTGLIRSPCRPSGALATLDHSRGMGGQRKRAIRRPPFHYSGDRPD</sequence>
<gene>
    <name evidence="2" type="ORF">AGR2A_Cc60057</name>
</gene>
<accession>A0A9W5B1R8</accession>
<comment type="caution">
    <text evidence="2">The sequence shown here is derived from an EMBL/GenBank/DDBJ whole genome shotgun (WGS) entry which is preliminary data.</text>
</comment>
<evidence type="ECO:0000256" key="1">
    <source>
        <dbReference type="SAM" id="MobiDB-lite"/>
    </source>
</evidence>
<dbReference type="EMBL" id="FBVY01000017">
    <property type="protein sequence ID" value="CUW93059.1"/>
    <property type="molecule type" value="Genomic_DNA"/>
</dbReference>
<dbReference type="AlphaFoldDB" id="A0A9W5B1R8"/>
<feature type="region of interest" description="Disordered" evidence="1">
    <location>
        <begin position="1"/>
        <end position="24"/>
    </location>
</feature>
<reference evidence="2 3" key="1">
    <citation type="submission" date="2016-01" db="EMBL/GenBank/DDBJ databases">
        <authorList>
            <person name="Regsiter A."/>
            <person name="william w."/>
        </authorList>
    </citation>
    <scope>NUCLEOTIDE SEQUENCE [LARGE SCALE GENOMIC DNA]</scope>
    <source>
        <strain evidence="2 3">CFBP 5494</strain>
    </source>
</reference>
<evidence type="ECO:0000313" key="3">
    <source>
        <dbReference type="Proteomes" id="UP000191933"/>
    </source>
</evidence>
<proteinExistence type="predicted"/>
<name>A0A9W5B1R8_9HYPH</name>
<evidence type="ECO:0000313" key="2">
    <source>
        <dbReference type="EMBL" id="CUW93059.1"/>
    </source>
</evidence>
<feature type="region of interest" description="Disordered" evidence="1">
    <location>
        <begin position="44"/>
        <end position="78"/>
    </location>
</feature>
<keyword evidence="3" id="KW-1185">Reference proteome</keyword>
<organism evidence="2 3">
    <name type="scientific">Agrobacterium genomosp. 2 str. CFBP 5494</name>
    <dbReference type="NCBI Taxonomy" id="1183436"/>
    <lineage>
        <taxon>Bacteria</taxon>
        <taxon>Pseudomonadati</taxon>
        <taxon>Pseudomonadota</taxon>
        <taxon>Alphaproteobacteria</taxon>
        <taxon>Hyphomicrobiales</taxon>
        <taxon>Rhizobiaceae</taxon>
        <taxon>Rhizobium/Agrobacterium group</taxon>
        <taxon>Agrobacterium</taxon>
        <taxon>Agrobacterium tumefaciens complex</taxon>
    </lineage>
</organism>
<protein>
    <submittedName>
        <fullName evidence="2">Uncharacterized protein</fullName>
    </submittedName>
</protein>